<dbReference type="SUPFAM" id="SSF81296">
    <property type="entry name" value="E set domains"/>
    <property type="match status" value="1"/>
</dbReference>
<dbReference type="CDD" id="cd00603">
    <property type="entry name" value="IPT_PCSR"/>
    <property type="match status" value="1"/>
</dbReference>
<dbReference type="GeneID" id="14867981"/>
<dbReference type="KEGG" id="dfa:DFA_09693"/>
<dbReference type="PANTHER" id="PTHR24032">
    <property type="entry name" value="EGF-LIKE DOMAIN-CONTAINING PROTEIN-RELATED-RELATED"/>
    <property type="match status" value="1"/>
</dbReference>
<dbReference type="EMBL" id="GL883025">
    <property type="protein sequence ID" value="EGG16021.1"/>
    <property type="molecule type" value="Genomic_DNA"/>
</dbReference>
<evidence type="ECO:0000256" key="2">
    <source>
        <dbReference type="SAM" id="Phobius"/>
    </source>
</evidence>
<keyword evidence="2" id="KW-0472">Membrane</keyword>
<dbReference type="InterPro" id="IPR014756">
    <property type="entry name" value="Ig_E-set"/>
</dbReference>
<evidence type="ECO:0000313" key="5">
    <source>
        <dbReference type="EMBL" id="EGG16021.1"/>
    </source>
</evidence>
<keyword evidence="2" id="KW-1133">Transmembrane helix</keyword>
<evidence type="ECO:0000256" key="1">
    <source>
        <dbReference type="SAM" id="MobiDB-lite"/>
    </source>
</evidence>
<feature type="region of interest" description="Disordered" evidence="1">
    <location>
        <begin position="786"/>
        <end position="824"/>
    </location>
</feature>
<evidence type="ECO:0000259" key="3">
    <source>
        <dbReference type="Pfam" id="PF01833"/>
    </source>
</evidence>
<dbReference type="Proteomes" id="UP000007797">
    <property type="component" value="Unassembled WGS sequence"/>
</dbReference>
<feature type="domain" description="ComC supersandwich" evidence="4">
    <location>
        <begin position="866"/>
        <end position="1098"/>
    </location>
</feature>
<evidence type="ECO:0000313" key="6">
    <source>
        <dbReference type="Proteomes" id="UP000007797"/>
    </source>
</evidence>
<reference evidence="6" key="1">
    <citation type="journal article" date="2011" name="Genome Res.">
        <title>Phylogeny-wide analysis of social amoeba genomes highlights ancient origins for complex intercellular communication.</title>
        <authorList>
            <person name="Heidel A.J."/>
            <person name="Lawal H.M."/>
            <person name="Felder M."/>
            <person name="Schilde C."/>
            <person name="Helps N.R."/>
            <person name="Tunggal B."/>
            <person name="Rivero F."/>
            <person name="John U."/>
            <person name="Schleicher M."/>
            <person name="Eichinger L."/>
            <person name="Platzer M."/>
            <person name="Noegel A.A."/>
            <person name="Schaap P."/>
            <person name="Gloeckner G."/>
        </authorList>
    </citation>
    <scope>NUCLEOTIDE SEQUENCE [LARGE SCALE GENOMIC DNA]</scope>
    <source>
        <strain evidence="6">SH3</strain>
    </source>
</reference>
<accession>F4Q8C1</accession>
<dbReference type="InterPro" id="IPR053331">
    <property type="entry name" value="EGF-like_comC"/>
</dbReference>
<dbReference type="Gene3D" id="2.60.40.10">
    <property type="entry name" value="Immunoglobulins"/>
    <property type="match status" value="2"/>
</dbReference>
<protein>
    <recommendedName>
        <fullName evidence="7">EGF-like domain-containing protein</fullName>
    </recommendedName>
</protein>
<keyword evidence="6" id="KW-1185">Reference proteome</keyword>
<name>F4Q8C1_CACFS</name>
<dbReference type="PANTHER" id="PTHR24032:SF16">
    <property type="entry name" value="EGF-LIKE DOMAIN-CONTAINING PROTEIN"/>
    <property type="match status" value="1"/>
</dbReference>
<organism evidence="5 6">
    <name type="scientific">Cavenderia fasciculata</name>
    <name type="common">Slime mold</name>
    <name type="synonym">Dictyostelium fasciculatum</name>
    <dbReference type="NCBI Taxonomy" id="261658"/>
    <lineage>
        <taxon>Eukaryota</taxon>
        <taxon>Amoebozoa</taxon>
        <taxon>Evosea</taxon>
        <taxon>Eumycetozoa</taxon>
        <taxon>Dictyostelia</taxon>
        <taxon>Acytosteliales</taxon>
        <taxon>Cavenderiaceae</taxon>
        <taxon>Cavenderia</taxon>
    </lineage>
</organism>
<proteinExistence type="predicted"/>
<dbReference type="InterPro" id="IPR054484">
    <property type="entry name" value="ComC_SSD"/>
</dbReference>
<gene>
    <name evidence="5" type="ORF">DFA_09693</name>
</gene>
<feature type="transmembrane region" description="Helical" evidence="2">
    <location>
        <begin position="20"/>
        <end position="39"/>
    </location>
</feature>
<evidence type="ECO:0008006" key="7">
    <source>
        <dbReference type="Google" id="ProtNLM"/>
    </source>
</evidence>
<dbReference type="RefSeq" id="XP_004352346.1">
    <property type="nucleotide sequence ID" value="XM_004352294.1"/>
</dbReference>
<dbReference type="InterPro" id="IPR002909">
    <property type="entry name" value="IPT_dom"/>
</dbReference>
<sequence>MSCGNPRAIDDFERVSFSQLSTNIIILSIITIVLSLINVTTSALQGAELYSAIWLIQQLGLPTIPLDANRGSPSTSLAQFTFPEVTDIVISSQVQVKDSSMAILDRIKSLPKLTLLSVQGDHGLINVQSDFPFEMPLLKQVTLAHLANCLSIPTLMSDGTAIEGLVLSGAKLASVNVFGQSSLLPNLLSINLELTPVSVNLLSFYKTSFPKLNSVIITLLSAVKTNIQIRSTTITDISFTTRNILPSQGGFDIDIEDPINVASLYVMGGSTSTLTPSSLDSYPNIGTAILAIPLSSFPMTNYPPKATIFTLSQNTINTIPNIPIPSIMTKYGLTYSTISAQFPQTIFDNLQGAEIDFSNNPNLSGTVPDSLCKNRLILMNSPSITKIPAITIDNTTIITIFSKGNITGNNIGFGNYGSNLAAVIPNKQILYSSPTVNYLLTTVELSLSGVYDYKYNFSFLEAGINIWPSTAVQTANNVEVSFPTILTYNPNLTHNISLSSVSPFNPTPIKCYTTSSNPTVKCSTNQGIKSDNYTITIYNQYYQTTLATKINFKQSYPKLSTIVSPGSVKNGSQITINGSFGNSANLGTVVFNNITTCAVISKSTNRVICNLTSVPSSGSASIRVTVDGFVVDNDNFVSFTSLKSQCELVTNFCSGNGVCNDDGICICQSPAFYNDCSKRKTTSKSYPLVTDYIMDQKNITMLGDYGPFGQTSPTVTIAGQTCVLTFINQTQIKCYLDPIPNANGYVTLVVTVDGVSFISEDMAFIFGGSTSFTALPISTSPLSTTSINTTASATSSSTTGSATGTTSTATTTSSDSTTGSSGDTPQVICQRTTYNCFGHGQCNVQGICQCNQDFNPVDNCRTQFINTTITPNETNPTVSFDIDGIDFSMEFYSIQELDQDDRIKKELFVNMNQWIVNMTTDNITTTVDYSLNITNYNTSVPGYNPYKGVTVSSTISFSSIARDISFANQVLNISPYSIKQSVSINGWIYSSNVATLRVVFLSTITNNQTTTFGCDQLNVDSFQYDNSIDSIQYLRVVKDNIQFNGRFIEYAVADNSSVISRTKLISLTPLNETNLESIAMIGVNLPQCQSCVLDPDFSPLLVDKGSQDDCDSKSNTWRIIVGCVVGGFAAIAITVTSTLLYKKKKIFKRNQREMKRKLNNF</sequence>
<dbReference type="AlphaFoldDB" id="F4Q8C1"/>
<evidence type="ECO:0000259" key="4">
    <source>
        <dbReference type="Pfam" id="PF22933"/>
    </source>
</evidence>
<dbReference type="Pfam" id="PF22933">
    <property type="entry name" value="ComC_SSD"/>
    <property type="match status" value="1"/>
</dbReference>
<feature type="transmembrane region" description="Helical" evidence="2">
    <location>
        <begin position="1117"/>
        <end position="1141"/>
    </location>
</feature>
<dbReference type="Pfam" id="PF01833">
    <property type="entry name" value="TIG"/>
    <property type="match status" value="1"/>
</dbReference>
<feature type="domain" description="IPT/TIG" evidence="3">
    <location>
        <begin position="699"/>
        <end position="764"/>
    </location>
</feature>
<keyword evidence="2" id="KW-0812">Transmembrane</keyword>
<dbReference type="InterPro" id="IPR013783">
    <property type="entry name" value="Ig-like_fold"/>
</dbReference>